<evidence type="ECO:0000256" key="6">
    <source>
        <dbReference type="SAM" id="MobiDB-lite"/>
    </source>
</evidence>
<dbReference type="SUPFAM" id="SSF64288">
    <property type="entry name" value="Chorismate lyase-like"/>
    <property type="match status" value="1"/>
</dbReference>
<dbReference type="PANTHER" id="PTHR38683:SF1">
    <property type="entry name" value="CHORISMATE PYRUVATE-LYASE"/>
    <property type="match status" value="1"/>
</dbReference>
<evidence type="ECO:0000313" key="8">
    <source>
        <dbReference type="Proteomes" id="UP000292120"/>
    </source>
</evidence>
<keyword evidence="1 5" id="KW-0963">Cytoplasm</keyword>
<evidence type="ECO:0000256" key="3">
    <source>
        <dbReference type="ARBA" id="ARBA00023239"/>
    </source>
</evidence>
<dbReference type="HAMAP" id="MF_01632">
    <property type="entry name" value="UbiC"/>
    <property type="match status" value="1"/>
</dbReference>
<organism evidence="7 8">
    <name type="scientific">Aquabacterium lacunae</name>
    <dbReference type="NCBI Taxonomy" id="2528630"/>
    <lineage>
        <taxon>Bacteria</taxon>
        <taxon>Pseudomonadati</taxon>
        <taxon>Pseudomonadota</taxon>
        <taxon>Betaproteobacteria</taxon>
        <taxon>Burkholderiales</taxon>
        <taxon>Aquabacterium</taxon>
    </lineage>
</organism>
<comment type="catalytic activity">
    <reaction evidence="5">
        <text>chorismate = 4-hydroxybenzoate + pyruvate</text>
        <dbReference type="Rhea" id="RHEA:16505"/>
        <dbReference type="ChEBI" id="CHEBI:15361"/>
        <dbReference type="ChEBI" id="CHEBI:17879"/>
        <dbReference type="ChEBI" id="CHEBI:29748"/>
        <dbReference type="EC" id="4.1.3.40"/>
    </reaction>
</comment>
<dbReference type="EMBL" id="SIXI01000002">
    <property type="protein sequence ID" value="TBO32656.1"/>
    <property type="molecule type" value="Genomic_DNA"/>
</dbReference>
<name>A0A4V2JFU9_9BURK</name>
<feature type="binding site" evidence="5">
    <location>
        <position position="256"/>
    </location>
    <ligand>
        <name>substrate</name>
    </ligand>
</feature>
<dbReference type="PANTHER" id="PTHR38683">
    <property type="entry name" value="CHORISMATE PYRUVATE-LYASE"/>
    <property type="match status" value="1"/>
</dbReference>
<dbReference type="UniPathway" id="UPA00232"/>
<dbReference type="EC" id="4.1.3.40" evidence="5"/>
<evidence type="ECO:0000256" key="1">
    <source>
        <dbReference type="ARBA" id="ARBA00022490"/>
    </source>
</evidence>
<comment type="pathway">
    <text evidence="5">Cofactor biosynthesis; ubiquinone biosynthesis.</text>
</comment>
<dbReference type="Gene3D" id="3.40.1410.10">
    <property type="entry name" value="Chorismate lyase-like"/>
    <property type="match status" value="1"/>
</dbReference>
<comment type="caution">
    <text evidence="5">Lacks conserved residue(s) required for the propagation of feature annotation.</text>
</comment>
<proteinExistence type="inferred from homology"/>
<feature type="compositionally biased region" description="Basic and acidic residues" evidence="6">
    <location>
        <begin position="217"/>
        <end position="226"/>
    </location>
</feature>
<evidence type="ECO:0000256" key="2">
    <source>
        <dbReference type="ARBA" id="ARBA00022688"/>
    </source>
</evidence>
<dbReference type="InterPro" id="IPR007440">
    <property type="entry name" value="Chorismate--pyruvate_lyase"/>
</dbReference>
<dbReference type="AlphaFoldDB" id="A0A4V2JFU9"/>
<reference evidence="7 8" key="1">
    <citation type="submission" date="2019-02" db="EMBL/GenBank/DDBJ databases">
        <title>Aquabacterium sp. strain KMB7.</title>
        <authorList>
            <person name="Chen W.-M."/>
        </authorList>
    </citation>
    <scope>NUCLEOTIDE SEQUENCE [LARGE SCALE GENOMIC DNA]</scope>
    <source>
        <strain evidence="7 8">KMB7</strain>
    </source>
</reference>
<accession>A0A4V2JFU9</accession>
<dbReference type="Proteomes" id="UP000292120">
    <property type="component" value="Unassembled WGS sequence"/>
</dbReference>
<evidence type="ECO:0000256" key="5">
    <source>
        <dbReference type="HAMAP-Rule" id="MF_01632"/>
    </source>
</evidence>
<dbReference type="GO" id="GO:0042866">
    <property type="term" value="P:pyruvate biosynthetic process"/>
    <property type="evidence" value="ECO:0007669"/>
    <property type="project" value="UniProtKB-UniRule"/>
</dbReference>
<gene>
    <name evidence="5" type="primary">ubiC</name>
    <name evidence="7" type="ORF">EYS42_05620</name>
</gene>
<protein>
    <recommendedName>
        <fullName evidence="5">Probable chorismate pyruvate-lyase</fullName>
        <shortName evidence="5">CL</shortName>
        <shortName evidence="5">CPL</shortName>
        <ecNumber evidence="5">4.1.3.40</ecNumber>
    </recommendedName>
</protein>
<feature type="region of interest" description="Disordered" evidence="6">
    <location>
        <begin position="1"/>
        <end position="23"/>
    </location>
</feature>
<keyword evidence="3 5" id="KW-0456">Lyase</keyword>
<evidence type="ECO:0000256" key="4">
    <source>
        <dbReference type="ARBA" id="ARBA00023317"/>
    </source>
</evidence>
<evidence type="ECO:0000313" key="7">
    <source>
        <dbReference type="EMBL" id="TBO32656.1"/>
    </source>
</evidence>
<keyword evidence="4 5" id="KW-0670">Pyruvate</keyword>
<dbReference type="GO" id="GO:0005829">
    <property type="term" value="C:cytosol"/>
    <property type="evidence" value="ECO:0007669"/>
    <property type="project" value="TreeGrafter"/>
</dbReference>
<feature type="binding site" evidence="5">
    <location>
        <position position="156"/>
    </location>
    <ligand>
        <name>substrate</name>
    </ligand>
</feature>
<comment type="subcellular location">
    <subcellularLocation>
        <location evidence="5">Cytoplasm</location>
    </subcellularLocation>
</comment>
<feature type="binding site" evidence="5">
    <location>
        <position position="194"/>
    </location>
    <ligand>
        <name>substrate</name>
    </ligand>
</feature>
<keyword evidence="8" id="KW-1185">Reference proteome</keyword>
<dbReference type="OrthoDB" id="8606430at2"/>
<dbReference type="GO" id="GO:0006744">
    <property type="term" value="P:ubiquinone biosynthetic process"/>
    <property type="evidence" value="ECO:0007669"/>
    <property type="project" value="UniProtKB-UniRule"/>
</dbReference>
<dbReference type="Pfam" id="PF04345">
    <property type="entry name" value="Chor_lyase"/>
    <property type="match status" value="1"/>
</dbReference>
<comment type="caution">
    <text evidence="7">The sequence shown here is derived from an EMBL/GenBank/DDBJ whole genome shotgun (WGS) entry which is preliminary data.</text>
</comment>
<comment type="similarity">
    <text evidence="5">Belongs to the UbiC family.</text>
</comment>
<comment type="function">
    <text evidence="5">Removes the pyruvyl group from chorismate, with concomitant aromatization of the ring, to provide 4-hydroxybenzoate (4HB) for the ubiquinone pathway.</text>
</comment>
<dbReference type="InterPro" id="IPR028978">
    <property type="entry name" value="Chorismate_lyase_/UTRA_dom_sf"/>
</dbReference>
<sequence length="267" mass="28432">MPTWGPNAVGPGPADACNSGHQGAASSVMGGMNWAEIGSMDRQGEGLSSPPDANPDRLTPSARAACPGHAPLSDMPLALPMGPRAALRLARSRPPRPHWPVTPVDPALMAWLAAPGSLTARLMAHGPVTVKRCRQGTARLTAPERKALRATAGHVREVVLSVAGQPTVWARSATRARGLKGPWKAVRGLGTRPLAELLFSHARVLRGPLAQHTWRRGSPEQRRASKDLAAQGASQPPRWARASVFAHQGQPLRVMEAFLPHVAVWRP</sequence>
<dbReference type="GO" id="GO:0008813">
    <property type="term" value="F:chorismate lyase activity"/>
    <property type="evidence" value="ECO:0007669"/>
    <property type="project" value="UniProtKB-UniRule"/>
</dbReference>
<feature type="region of interest" description="Disordered" evidence="6">
    <location>
        <begin position="212"/>
        <end position="235"/>
    </location>
</feature>
<keyword evidence="2 5" id="KW-0831">Ubiquinone biosynthesis</keyword>